<sequence>MYILIQLVDWQKDDEVVAGKVLKVGGCSFQGVKILLSKHMKDMASLHDRDSFRYATALMDRCMNLDSISRTLRTHTEWRVKFKVVFREEWYE</sequence>
<accession>A0A059T6E9</accession>
<protein>
    <submittedName>
        <fullName evidence="1">Uncharacterized protein</fullName>
    </submittedName>
</protein>
<name>A0A059T6E9_9CAUD</name>
<dbReference type="EMBL" id="KJ094026">
    <property type="protein sequence ID" value="AHL18944.1"/>
    <property type="molecule type" value="Genomic_DNA"/>
</dbReference>
<gene>
    <name evidence="1" type="ORF">LP032_095</name>
</gene>
<evidence type="ECO:0000313" key="1">
    <source>
        <dbReference type="EMBL" id="AHL18944.1"/>
    </source>
</evidence>
<reference evidence="1" key="1">
    <citation type="journal article" date="2014" name="Appl. Environ. Microbiol.">
        <title>Comparative genomic and morphological analysis of Listeria phages isolated from farm environments.</title>
        <authorList>
            <person name="Denes T."/>
            <person name="Vongkamjan K."/>
            <person name="Ackermann H.W."/>
            <person name="Moreno Switt A.I."/>
            <person name="Wiedmann M."/>
            <person name="den Bakker H.C."/>
        </authorList>
    </citation>
    <scope>NUCLEOTIDE SEQUENCE</scope>
</reference>
<organism evidence="1">
    <name type="scientific">Listeria phage LP-032</name>
    <dbReference type="NCBI Taxonomy" id="1173746"/>
    <lineage>
        <taxon>Viruses</taxon>
        <taxon>Duplodnaviria</taxon>
        <taxon>Heunggongvirae</taxon>
        <taxon>Uroviricota</taxon>
        <taxon>Caudoviricetes</taxon>
        <taxon>Homburgvirus</taxon>
        <taxon>Homburgvirus LP26</taxon>
    </lineage>
</organism>
<proteinExistence type="predicted"/>